<dbReference type="InterPro" id="IPR050406">
    <property type="entry name" value="FGGY_Carb_Kinase"/>
</dbReference>
<dbReference type="PROSITE" id="PS00445">
    <property type="entry name" value="FGGY_KINASES_2"/>
    <property type="match status" value="1"/>
</dbReference>
<sequence length="503" mass="53786">MTEVLLGIDAGTSAVKVCAFTAEGRLHAKAQRSVPLVTSHPRWAEIDLERYWELVVEALSEVAERVGAVAGIGMSTTCPTTVLLDESLEPVRLGITYLDNRASVMMRGLAERLGGEEAAFEAIGNRMSPSTCSAGTLRWVMEHEPQVWSRVRHIGFLNTFLAARLTGELATDPTQASYSGLLSVREPECGWRSELLDAVGVSREQMVPVRPPEEAVGGVTAAVARATGLSAGTPVATGAADTAAAAFALGINKGNTAFESIGTSGVVTFCLDEPALDPAFLNRQHIIPGLWLAHGAMSTVGGAFGWLHSKVWPELRSLAELEQLAAESEPGANGVVFLPYLAGERSPLWDPNASGAWVGLRLDSRRADMVRAVFEGTAYGLLQIVRRAEERWHWRPQRMLSVGGGTRSRFWLQIKADILGIELSPGHITDASALGGALLGGIAGGVFRAVTDAGLPTVHSESDAILPSADDHRREKYQRMARIYDGLYPALAESMSALASDDQ</sequence>
<name>A0A2U2MXB1_9GAMM</name>
<dbReference type="InterPro" id="IPR018484">
    <property type="entry name" value="FGGY_N"/>
</dbReference>
<evidence type="ECO:0000256" key="4">
    <source>
        <dbReference type="RuleBase" id="RU003733"/>
    </source>
</evidence>
<dbReference type="GO" id="GO:0016301">
    <property type="term" value="F:kinase activity"/>
    <property type="evidence" value="ECO:0007669"/>
    <property type="project" value="UniProtKB-KW"/>
</dbReference>
<dbReference type="InterPro" id="IPR018483">
    <property type="entry name" value="Carb_kinase_FGGY_CS"/>
</dbReference>
<keyword evidence="3 4" id="KW-0418">Kinase</keyword>
<feature type="domain" description="Carbohydrate kinase FGGY C-terminal" evidence="6">
    <location>
        <begin position="260"/>
        <end position="443"/>
    </location>
</feature>
<comment type="similarity">
    <text evidence="1 4">Belongs to the FGGY kinase family.</text>
</comment>
<dbReference type="PANTHER" id="PTHR43095:SF5">
    <property type="entry name" value="XYLULOSE KINASE"/>
    <property type="match status" value="1"/>
</dbReference>
<protein>
    <submittedName>
        <fullName evidence="7">XylB</fullName>
    </submittedName>
</protein>
<comment type="caution">
    <text evidence="7">The sequence shown here is derived from an EMBL/GenBank/DDBJ whole genome shotgun (WGS) entry which is preliminary data.</text>
</comment>
<dbReference type="GO" id="GO:0005975">
    <property type="term" value="P:carbohydrate metabolic process"/>
    <property type="evidence" value="ECO:0007669"/>
    <property type="project" value="InterPro"/>
</dbReference>
<proteinExistence type="inferred from homology"/>
<dbReference type="InterPro" id="IPR043129">
    <property type="entry name" value="ATPase_NBD"/>
</dbReference>
<reference evidence="7 8" key="1">
    <citation type="submission" date="2018-05" db="EMBL/GenBank/DDBJ databases">
        <title>Spiribacter halobius sp. nov., a moderately halophilic bacterium isolated from marine solar saltern.</title>
        <authorList>
            <person name="Zheng W.-S."/>
            <person name="Lu D.-C."/>
            <person name="Du Z.-J."/>
        </authorList>
    </citation>
    <scope>NUCLEOTIDE SEQUENCE [LARGE SCALE GENOMIC DNA]</scope>
    <source>
        <strain evidence="7 8">E85</strain>
    </source>
</reference>
<dbReference type="InterPro" id="IPR018485">
    <property type="entry name" value="FGGY_C"/>
</dbReference>
<dbReference type="EMBL" id="QFFI01000033">
    <property type="protein sequence ID" value="PWG61500.1"/>
    <property type="molecule type" value="Genomic_DNA"/>
</dbReference>
<dbReference type="Gene3D" id="3.30.420.40">
    <property type="match status" value="2"/>
</dbReference>
<keyword evidence="8" id="KW-1185">Reference proteome</keyword>
<evidence type="ECO:0000256" key="1">
    <source>
        <dbReference type="ARBA" id="ARBA00009156"/>
    </source>
</evidence>
<dbReference type="Pfam" id="PF02782">
    <property type="entry name" value="FGGY_C"/>
    <property type="match status" value="1"/>
</dbReference>
<dbReference type="PANTHER" id="PTHR43095">
    <property type="entry name" value="SUGAR KINASE"/>
    <property type="match status" value="1"/>
</dbReference>
<dbReference type="SUPFAM" id="SSF53067">
    <property type="entry name" value="Actin-like ATPase domain"/>
    <property type="match status" value="2"/>
</dbReference>
<organism evidence="7 8">
    <name type="scientific">Sediminicurvatus halobius</name>
    <dbReference type="NCBI Taxonomy" id="2182432"/>
    <lineage>
        <taxon>Bacteria</taxon>
        <taxon>Pseudomonadati</taxon>
        <taxon>Pseudomonadota</taxon>
        <taxon>Gammaproteobacteria</taxon>
        <taxon>Chromatiales</taxon>
        <taxon>Ectothiorhodospiraceae</taxon>
        <taxon>Sediminicurvatus</taxon>
    </lineage>
</organism>
<accession>A0A2U2MXB1</accession>
<dbReference type="RefSeq" id="WP_109679879.1">
    <property type="nucleotide sequence ID" value="NZ_CP086615.1"/>
</dbReference>
<evidence type="ECO:0000256" key="3">
    <source>
        <dbReference type="ARBA" id="ARBA00022777"/>
    </source>
</evidence>
<evidence type="ECO:0000313" key="7">
    <source>
        <dbReference type="EMBL" id="PWG61500.1"/>
    </source>
</evidence>
<evidence type="ECO:0000313" key="8">
    <source>
        <dbReference type="Proteomes" id="UP000245474"/>
    </source>
</evidence>
<dbReference type="PIRSF" id="PIRSF000538">
    <property type="entry name" value="GlpK"/>
    <property type="match status" value="1"/>
</dbReference>
<evidence type="ECO:0000259" key="6">
    <source>
        <dbReference type="Pfam" id="PF02782"/>
    </source>
</evidence>
<feature type="domain" description="Carbohydrate kinase FGGY N-terminal" evidence="5">
    <location>
        <begin position="5"/>
        <end position="247"/>
    </location>
</feature>
<evidence type="ECO:0000256" key="2">
    <source>
        <dbReference type="ARBA" id="ARBA00022679"/>
    </source>
</evidence>
<gene>
    <name evidence="7" type="ORF">DEM34_16195</name>
</gene>
<evidence type="ECO:0000259" key="5">
    <source>
        <dbReference type="Pfam" id="PF00370"/>
    </source>
</evidence>
<dbReference type="Proteomes" id="UP000245474">
    <property type="component" value="Unassembled WGS sequence"/>
</dbReference>
<dbReference type="InterPro" id="IPR000577">
    <property type="entry name" value="Carb_kinase_FGGY"/>
</dbReference>
<dbReference type="AlphaFoldDB" id="A0A2U2MXB1"/>
<dbReference type="CDD" id="cd00366">
    <property type="entry name" value="ASKHA_NBD_FGGY"/>
    <property type="match status" value="1"/>
</dbReference>
<dbReference type="Pfam" id="PF00370">
    <property type="entry name" value="FGGY_N"/>
    <property type="match status" value="1"/>
</dbReference>
<keyword evidence="2 4" id="KW-0808">Transferase</keyword>
<dbReference type="GO" id="GO:0016773">
    <property type="term" value="F:phosphotransferase activity, alcohol group as acceptor"/>
    <property type="evidence" value="ECO:0007669"/>
    <property type="project" value="InterPro"/>
</dbReference>